<dbReference type="EMBL" id="JBHUHD010000001">
    <property type="protein sequence ID" value="MFD2143108.1"/>
    <property type="molecule type" value="Genomic_DNA"/>
</dbReference>
<dbReference type="GO" id="GO:0016787">
    <property type="term" value="F:hydrolase activity"/>
    <property type="evidence" value="ECO:0007669"/>
    <property type="project" value="UniProtKB-KW"/>
</dbReference>
<accession>A0ABW4Z3Z9</accession>
<dbReference type="Gene3D" id="3.40.50.1820">
    <property type="entry name" value="alpha/beta hydrolase"/>
    <property type="match status" value="1"/>
</dbReference>
<gene>
    <name evidence="2" type="ORF">ACFSNC_22095</name>
</gene>
<keyword evidence="2" id="KW-0378">Hydrolase</keyword>
<protein>
    <submittedName>
        <fullName evidence="2">Alpha/beta hydrolase family protein</fullName>
        <ecNumber evidence="2">3.4.-.-</ecNumber>
    </submittedName>
</protein>
<dbReference type="Proteomes" id="UP001597299">
    <property type="component" value="Unassembled WGS sequence"/>
</dbReference>
<sequence length="245" mass="26964">MHHEKICIAVDGEHIDGTFAVPRTGVPGVLFLHGWTGSQQGDLKRAKAIAELGCVCLTFDLRGHAATEAMRMSVTPRQNLHDAVAAYDALAGHPLVDRKSMAVIGSSYGAYLATILSSFRPVRWLSLRVPALYRDEHWALAKGQLDRLDLTTYRNSQVGPDDNRALAACSRFEGDVLAIESEHDDLVPHTTVANYVAAFRNARSLTYRVIEGADHALSEKEFREAYSTLLLGWFREMVLGARGSS</sequence>
<evidence type="ECO:0000313" key="2">
    <source>
        <dbReference type="EMBL" id="MFD2143108.1"/>
    </source>
</evidence>
<feature type="domain" description="Peptidase S9 prolyl oligopeptidase catalytic" evidence="1">
    <location>
        <begin position="47"/>
        <end position="237"/>
    </location>
</feature>
<dbReference type="SUPFAM" id="SSF53474">
    <property type="entry name" value="alpha/beta-Hydrolases"/>
    <property type="match status" value="1"/>
</dbReference>
<dbReference type="InterPro" id="IPR029058">
    <property type="entry name" value="AB_hydrolase_fold"/>
</dbReference>
<dbReference type="InterPro" id="IPR050261">
    <property type="entry name" value="FrsA_esterase"/>
</dbReference>
<dbReference type="PANTHER" id="PTHR22946:SF5">
    <property type="entry name" value="PEPTIDASE S9 PROLYL OLIGOPEPTIDASE CATALYTIC DOMAIN-CONTAINING PROTEIN"/>
    <property type="match status" value="1"/>
</dbReference>
<dbReference type="PANTHER" id="PTHR22946">
    <property type="entry name" value="DIENELACTONE HYDROLASE DOMAIN-CONTAINING PROTEIN-RELATED"/>
    <property type="match status" value="1"/>
</dbReference>
<evidence type="ECO:0000313" key="3">
    <source>
        <dbReference type="Proteomes" id="UP001597299"/>
    </source>
</evidence>
<proteinExistence type="predicted"/>
<reference evidence="3" key="1">
    <citation type="journal article" date="2019" name="Int. J. Syst. Evol. Microbiol.">
        <title>The Global Catalogue of Microorganisms (GCM) 10K type strain sequencing project: providing services to taxonomists for standard genome sequencing and annotation.</title>
        <authorList>
            <consortium name="The Broad Institute Genomics Platform"/>
            <consortium name="The Broad Institute Genome Sequencing Center for Infectious Disease"/>
            <person name="Wu L."/>
            <person name="Ma J."/>
        </authorList>
    </citation>
    <scope>NUCLEOTIDE SEQUENCE [LARGE SCALE GENOMIC DNA]</scope>
    <source>
        <strain evidence="3">CCM 7435</strain>
    </source>
</reference>
<dbReference type="EC" id="3.4.-.-" evidence="2"/>
<dbReference type="RefSeq" id="WP_213355877.1">
    <property type="nucleotide sequence ID" value="NZ_JAHBGB010000044.1"/>
</dbReference>
<organism evidence="2 3">
    <name type="scientific">Ancylobacter oerskovii</name>
    <dbReference type="NCBI Taxonomy" id="459519"/>
    <lineage>
        <taxon>Bacteria</taxon>
        <taxon>Pseudomonadati</taxon>
        <taxon>Pseudomonadota</taxon>
        <taxon>Alphaproteobacteria</taxon>
        <taxon>Hyphomicrobiales</taxon>
        <taxon>Xanthobacteraceae</taxon>
        <taxon>Ancylobacter</taxon>
    </lineage>
</organism>
<evidence type="ECO:0000259" key="1">
    <source>
        <dbReference type="Pfam" id="PF00326"/>
    </source>
</evidence>
<dbReference type="InterPro" id="IPR001375">
    <property type="entry name" value="Peptidase_S9_cat"/>
</dbReference>
<name>A0ABW4Z3Z9_9HYPH</name>
<dbReference type="Pfam" id="PF00326">
    <property type="entry name" value="Peptidase_S9"/>
    <property type="match status" value="1"/>
</dbReference>
<comment type="caution">
    <text evidence="2">The sequence shown here is derived from an EMBL/GenBank/DDBJ whole genome shotgun (WGS) entry which is preliminary data.</text>
</comment>
<keyword evidence="3" id="KW-1185">Reference proteome</keyword>